<dbReference type="EMBL" id="JACCJC010000069">
    <property type="protein sequence ID" value="KAF6229769.1"/>
    <property type="molecule type" value="Genomic_DNA"/>
</dbReference>
<name>A0A8H6KZB5_9LECA</name>
<feature type="chain" id="PRO_5034009995" description="Carboxylic ester hydrolase" evidence="1">
    <location>
        <begin position="23"/>
        <end position="358"/>
    </location>
</feature>
<protein>
    <recommendedName>
        <fullName evidence="4">Carboxylic ester hydrolase</fullName>
    </recommendedName>
</protein>
<dbReference type="OrthoDB" id="4507347at2759"/>
<evidence type="ECO:0000256" key="1">
    <source>
        <dbReference type="SAM" id="SignalP"/>
    </source>
</evidence>
<dbReference type="GeneID" id="59292928"/>
<reference evidence="2 3" key="1">
    <citation type="journal article" date="2020" name="Genomics">
        <title>Complete, high-quality genomes from long-read metagenomic sequencing of two wolf lichen thalli reveals enigmatic genome architecture.</title>
        <authorList>
            <person name="McKenzie S.K."/>
            <person name="Walston R.F."/>
            <person name="Allen J.L."/>
        </authorList>
    </citation>
    <scope>NUCLEOTIDE SEQUENCE [LARGE SCALE GENOMIC DNA]</scope>
    <source>
        <strain evidence="2">WasteWater2</strain>
    </source>
</reference>
<evidence type="ECO:0008006" key="4">
    <source>
        <dbReference type="Google" id="ProtNLM"/>
    </source>
</evidence>
<gene>
    <name evidence="2" type="ORF">HO173_011285</name>
</gene>
<dbReference type="Proteomes" id="UP000578531">
    <property type="component" value="Unassembled WGS sequence"/>
</dbReference>
<sequence>MKTLFITLLQFLLLLKPHFACARGKYAFAPSCLTAANAPFMREEITLVMESAASTKAALRNPNADTNRFVRWMFGTSTPAYDAYAAPRAIIGGTGTGEDDIIGMAGVTGEVPAEEAEGGDVIFYCDMSHMKPLYNEEGVLVQWYDRSLKSYNDADPAYLLCRDTKSNFRGNFDVPSALNFAWQKVDGELPDAPDTIIICPWYVEAGLAAAYQDSGIFDDNFFTRETRFWQGRSTQRTYAPIDYYNLFDSGIAHEVGVTLGLFLDSNHLLTLMIQMYHTRIGNFRDDVAGGNSYTWANCRTLSSNPHPDTGAPRNVGKSHSPSPFIPSLIILTDNFTFLTIANKLRNLGRTISSIGGVA</sequence>
<feature type="signal peptide" evidence="1">
    <location>
        <begin position="1"/>
        <end position="22"/>
    </location>
</feature>
<dbReference type="RefSeq" id="XP_037159961.1">
    <property type="nucleotide sequence ID" value="XM_037313166.1"/>
</dbReference>
<evidence type="ECO:0000313" key="3">
    <source>
        <dbReference type="Proteomes" id="UP000578531"/>
    </source>
</evidence>
<keyword evidence="1" id="KW-0732">Signal</keyword>
<proteinExistence type="predicted"/>
<comment type="caution">
    <text evidence="2">The sequence shown here is derived from an EMBL/GenBank/DDBJ whole genome shotgun (WGS) entry which is preliminary data.</text>
</comment>
<dbReference type="AlphaFoldDB" id="A0A8H6KZB5"/>
<accession>A0A8H6KZB5</accession>
<evidence type="ECO:0000313" key="2">
    <source>
        <dbReference type="EMBL" id="KAF6229769.1"/>
    </source>
</evidence>
<organism evidence="2 3">
    <name type="scientific">Letharia columbiana</name>
    <dbReference type="NCBI Taxonomy" id="112416"/>
    <lineage>
        <taxon>Eukaryota</taxon>
        <taxon>Fungi</taxon>
        <taxon>Dikarya</taxon>
        <taxon>Ascomycota</taxon>
        <taxon>Pezizomycotina</taxon>
        <taxon>Lecanoromycetes</taxon>
        <taxon>OSLEUM clade</taxon>
        <taxon>Lecanoromycetidae</taxon>
        <taxon>Lecanorales</taxon>
        <taxon>Lecanorineae</taxon>
        <taxon>Parmeliaceae</taxon>
        <taxon>Letharia</taxon>
    </lineage>
</organism>
<keyword evidence="3" id="KW-1185">Reference proteome</keyword>